<protein>
    <submittedName>
        <fullName evidence="1">Uncharacterized protein</fullName>
    </submittedName>
</protein>
<dbReference type="Proteomes" id="UP000054282">
    <property type="component" value="Unassembled WGS sequence"/>
</dbReference>
<reference evidence="2" key="2">
    <citation type="submission" date="2006-09" db="EMBL/GenBank/DDBJ databases">
        <title>The genome sequence of Plasmodium falciparum Dd2.</title>
        <authorList>
            <consortium name="The Broad Institute Genome Sequencing Platform"/>
            <person name="Birren B."/>
            <person name="Lander E."/>
            <person name="Galagan J."/>
            <person name="Nusbaum C."/>
            <person name="Devon K."/>
            <person name="Henn M."/>
            <person name="Jaffe D."/>
            <person name="Butler J."/>
            <person name="Alvarez P."/>
            <person name="Gnerre S."/>
            <person name="Grabherr M."/>
            <person name="Kleber M."/>
            <person name="Mauceli E."/>
            <person name="Brockman W."/>
            <person name="MacCallum I.A."/>
            <person name="Rounsley S."/>
            <person name="Young S."/>
            <person name="LaButti K."/>
            <person name="Pushparaj V."/>
            <person name="DeCaprio D."/>
            <person name="Crawford M."/>
            <person name="Koehrsen M."/>
            <person name="Engels R."/>
            <person name="Montgomery P."/>
            <person name="Pearson M."/>
            <person name="Howarth C."/>
            <person name="Larson L."/>
            <person name="Luoma S."/>
            <person name="White J."/>
            <person name="Kodira C."/>
            <person name="Zeng Q."/>
            <person name="O'Leary S."/>
            <person name="Yandava C."/>
            <person name="Alvarado L."/>
            <person name="Wirth D."/>
            <person name="Volkman S."/>
            <person name="Hartl D."/>
        </authorList>
    </citation>
    <scope>NUCLEOTIDE SEQUENCE [LARGE SCALE GENOMIC DNA]</scope>
</reference>
<evidence type="ECO:0000313" key="2">
    <source>
        <dbReference type="Proteomes" id="UP000054282"/>
    </source>
</evidence>
<reference evidence="2" key="1">
    <citation type="submission" date="2006-09" db="EMBL/GenBank/DDBJ databases">
        <title>Annotation of Plasmodium falciparum Dd2.</title>
        <authorList>
            <consortium name="The Broad Institute Genome Sequencing Platform"/>
            <person name="Volkman S.K."/>
            <person name="Neafsey D.E."/>
            <person name="Dash A.P."/>
            <person name="Chitnis C.E."/>
            <person name="Hartl D.L."/>
            <person name="Young S.K."/>
            <person name="Zeng Q."/>
            <person name="Koehrsen M."/>
            <person name="Alvarado L."/>
            <person name="Berlin A."/>
            <person name="Borenstein D."/>
            <person name="Chapman S.B."/>
            <person name="Chen Z."/>
            <person name="Engels R."/>
            <person name="Freedman E."/>
            <person name="Gellesch M."/>
            <person name="Goldberg J."/>
            <person name="Griggs A."/>
            <person name="Gujja S."/>
            <person name="Heilman E.R."/>
            <person name="Heiman D.I."/>
            <person name="Howarth C."/>
            <person name="Jen D."/>
            <person name="Larson L."/>
            <person name="Mehta T."/>
            <person name="Neiman D."/>
            <person name="Park D."/>
            <person name="Pearson M."/>
            <person name="Roberts A."/>
            <person name="Saif S."/>
            <person name="Shea T."/>
            <person name="Shenoy N."/>
            <person name="Sisk P."/>
            <person name="Stolte C."/>
            <person name="Sykes S."/>
            <person name="Walk T."/>
            <person name="White J."/>
            <person name="Yandava C."/>
            <person name="Haas B."/>
            <person name="Henn M.R."/>
            <person name="Nusbaum C."/>
            <person name="Birren B."/>
        </authorList>
    </citation>
    <scope>NUCLEOTIDE SEQUENCE [LARGE SCALE GENOMIC DNA]</scope>
</reference>
<dbReference type="EMBL" id="GG701596">
    <property type="protein sequence ID" value="KOB88214.1"/>
    <property type="molecule type" value="Genomic_DNA"/>
</dbReference>
<accession>A0A0L7M5U6</accession>
<proteinExistence type="predicted"/>
<evidence type="ECO:0000313" key="1">
    <source>
        <dbReference type="EMBL" id="KOB88214.1"/>
    </source>
</evidence>
<organism evidence="1 2">
    <name type="scientific">Plasmodium falciparum (isolate Dd2)</name>
    <dbReference type="NCBI Taxonomy" id="57267"/>
    <lineage>
        <taxon>Eukaryota</taxon>
        <taxon>Sar</taxon>
        <taxon>Alveolata</taxon>
        <taxon>Apicomplexa</taxon>
        <taxon>Aconoidasida</taxon>
        <taxon>Haemosporida</taxon>
        <taxon>Plasmodiidae</taxon>
        <taxon>Plasmodium</taxon>
        <taxon>Plasmodium (Laverania)</taxon>
    </lineage>
</organism>
<gene>
    <name evidence="1" type="ORF">PFDG_00213</name>
</gene>
<dbReference type="AlphaFoldDB" id="A0A0L7M5U6"/>
<name>A0A0L7M5U6_PLAF4</name>
<sequence>MFFNEYNVDEENRMTEISTTMPTTIFDLSFDGTSPLTGTFNIDYSRPGVSNQKYLKRSESLEKNTAITF</sequence>
<dbReference type="KEGG" id="pfd:PFDG_00213"/>
<dbReference type="OrthoDB" id="409725at2759"/>